<evidence type="ECO:0000256" key="1">
    <source>
        <dbReference type="ARBA" id="ARBA00022630"/>
    </source>
</evidence>
<dbReference type="Gene3D" id="3.50.50.60">
    <property type="entry name" value="FAD/NAD(P)-binding domain"/>
    <property type="match status" value="2"/>
</dbReference>
<accession>A0A7K1TGN1</accession>
<dbReference type="Proteomes" id="UP000441336">
    <property type="component" value="Unassembled WGS sequence"/>
</dbReference>
<dbReference type="InterPro" id="IPR036188">
    <property type="entry name" value="FAD/NAD-bd_sf"/>
</dbReference>
<dbReference type="PANTHER" id="PTHR48105">
    <property type="entry name" value="THIOREDOXIN REDUCTASE 1-RELATED-RELATED"/>
    <property type="match status" value="1"/>
</dbReference>
<dbReference type="InterPro" id="IPR050097">
    <property type="entry name" value="Ferredoxin-NADP_redctase_2"/>
</dbReference>
<organism evidence="4 5">
    <name type="scientific">Hymenobacter ginkgonis</name>
    <dbReference type="NCBI Taxonomy" id="2682976"/>
    <lineage>
        <taxon>Bacteria</taxon>
        <taxon>Pseudomonadati</taxon>
        <taxon>Bacteroidota</taxon>
        <taxon>Cytophagia</taxon>
        <taxon>Cytophagales</taxon>
        <taxon>Hymenobacteraceae</taxon>
        <taxon>Hymenobacter</taxon>
    </lineage>
</organism>
<dbReference type="Pfam" id="PF07992">
    <property type="entry name" value="Pyr_redox_2"/>
    <property type="match status" value="1"/>
</dbReference>
<keyword evidence="5" id="KW-1185">Reference proteome</keyword>
<dbReference type="InterPro" id="IPR023753">
    <property type="entry name" value="FAD/NAD-binding_dom"/>
</dbReference>
<gene>
    <name evidence="4" type="ORF">GO988_14140</name>
</gene>
<dbReference type="EMBL" id="WQKZ01000003">
    <property type="protein sequence ID" value="MVN77472.1"/>
    <property type="molecule type" value="Genomic_DNA"/>
</dbReference>
<evidence type="ECO:0000256" key="2">
    <source>
        <dbReference type="ARBA" id="ARBA00023002"/>
    </source>
</evidence>
<proteinExistence type="predicted"/>
<dbReference type="SUPFAM" id="SSF51905">
    <property type="entry name" value="FAD/NAD(P)-binding domain"/>
    <property type="match status" value="1"/>
</dbReference>
<dbReference type="Pfam" id="PF00027">
    <property type="entry name" value="cNMP_binding"/>
    <property type="match status" value="1"/>
</dbReference>
<name>A0A7K1TGN1_9BACT</name>
<evidence type="ECO:0000313" key="5">
    <source>
        <dbReference type="Proteomes" id="UP000441336"/>
    </source>
</evidence>
<dbReference type="GO" id="GO:0016491">
    <property type="term" value="F:oxidoreductase activity"/>
    <property type="evidence" value="ECO:0007669"/>
    <property type="project" value="UniProtKB-KW"/>
</dbReference>
<dbReference type="CDD" id="cd00038">
    <property type="entry name" value="CAP_ED"/>
    <property type="match status" value="1"/>
</dbReference>
<dbReference type="AlphaFoldDB" id="A0A7K1TGN1"/>
<dbReference type="SUPFAM" id="SSF51206">
    <property type="entry name" value="cAMP-binding domain-like"/>
    <property type="match status" value="1"/>
</dbReference>
<dbReference type="PRINTS" id="PR00469">
    <property type="entry name" value="PNDRDTASEII"/>
</dbReference>
<dbReference type="SMART" id="SM00100">
    <property type="entry name" value="cNMP"/>
    <property type="match status" value="1"/>
</dbReference>
<dbReference type="PRINTS" id="PR00368">
    <property type="entry name" value="FADPNR"/>
</dbReference>
<dbReference type="InterPro" id="IPR000595">
    <property type="entry name" value="cNMP-bd_dom"/>
</dbReference>
<dbReference type="InterPro" id="IPR014710">
    <property type="entry name" value="RmlC-like_jellyroll"/>
</dbReference>
<protein>
    <submittedName>
        <fullName evidence="4">Cyclic nucleotide-binding domain-containing protein</fullName>
    </submittedName>
</protein>
<dbReference type="Gene3D" id="2.60.120.10">
    <property type="entry name" value="Jelly Rolls"/>
    <property type="match status" value="1"/>
</dbReference>
<keyword evidence="1" id="KW-0285">Flavoprotein</keyword>
<dbReference type="RefSeq" id="WP_157566533.1">
    <property type="nucleotide sequence ID" value="NZ_WQKZ01000003.1"/>
</dbReference>
<dbReference type="InterPro" id="IPR018490">
    <property type="entry name" value="cNMP-bd_dom_sf"/>
</dbReference>
<evidence type="ECO:0000313" key="4">
    <source>
        <dbReference type="EMBL" id="MVN77472.1"/>
    </source>
</evidence>
<comment type="caution">
    <text evidence="4">The sequence shown here is derived from an EMBL/GenBank/DDBJ whole genome shotgun (WGS) entry which is preliminary data.</text>
</comment>
<evidence type="ECO:0000259" key="3">
    <source>
        <dbReference type="PROSITE" id="PS50042"/>
    </source>
</evidence>
<feature type="domain" description="Cyclic nucleotide-binding" evidence="3">
    <location>
        <begin position="12"/>
        <end position="130"/>
    </location>
</feature>
<reference evidence="4 5" key="1">
    <citation type="submission" date="2019-12" db="EMBL/GenBank/DDBJ databases">
        <title>Hymenobacter sp. HMF4947 Genome sequencing and assembly.</title>
        <authorList>
            <person name="Kang H."/>
            <person name="Cha I."/>
            <person name="Kim H."/>
            <person name="Joh K."/>
        </authorList>
    </citation>
    <scope>NUCLEOTIDE SEQUENCE [LARGE SCALE GENOMIC DNA]</scope>
    <source>
        <strain evidence="4 5">HMF4947</strain>
    </source>
</reference>
<dbReference type="PROSITE" id="PS50042">
    <property type="entry name" value="CNMP_BINDING_3"/>
    <property type="match status" value="1"/>
</dbReference>
<sequence length="557" mass="59271">MITLDTIRPVPLFAALDEVQRARVADHAAELLLNPGEYAVYEGEMPAFFFILAGTLEMTKQVGLVEQVVRACNVGDYFGEMPILMGTASPAGVRATTPSQVLRLEAQDFRQLVAGRPAFAQAILAELARSMTGLQEFALKVPTSRVTLSGPRWNPVAYRLRDFLARNNVLFTWQVVEERRGSPAEEPPISARLNDGTVLTNPTIRDLATRLGIQTAPARQAYDLAIVGAGPAGLSAAVYGASEGLATLLLEREAPGGQVGTSSRIENYLGFPAGISGNELGRRAFEQAMRLGAKVVITREVLALHAGEIYHELVLDGGDVVRARAVLLATGVDWRRLAVPDIDRFLGCGVYYGAARTEALAARGQAVYLVGGGNSAGQAAMFFANYAQQVTLLVRKPDLSSSMSQYLIDQLATKSNIQIEANSEVLAVEGAQHLEAIAVLNHATQQTTRRATNALFVFIGADVNLPWLPAAVACNGQGYVLTGAEVRTRAEAPRWPLARDPFYLETSLPGLFAAGDVRAGSVKRVASGVGEGSVVVSSIHAYLATAPVAPPPGEAAS</sequence>
<keyword evidence="2" id="KW-0560">Oxidoreductase</keyword>